<dbReference type="PANTHER" id="PTHR45937">
    <property type="entry name" value="ASPARAGINE SYNTHETASE DOMAIN-CONTAINING PROTEIN 1"/>
    <property type="match status" value="1"/>
</dbReference>
<dbReference type="GO" id="GO:0004066">
    <property type="term" value="F:asparagine synthase (glutamine-hydrolyzing) activity"/>
    <property type="evidence" value="ECO:0007669"/>
    <property type="project" value="InterPro"/>
</dbReference>
<dbReference type="InterPro" id="IPR051857">
    <property type="entry name" value="Asn_synthetase_domain"/>
</dbReference>
<dbReference type="SUPFAM" id="SSF52402">
    <property type="entry name" value="Adenine nucleotide alpha hydrolases-like"/>
    <property type="match status" value="1"/>
</dbReference>
<dbReference type="Proteomes" id="UP001140560">
    <property type="component" value="Unassembled WGS sequence"/>
</dbReference>
<dbReference type="Pfam" id="PF00733">
    <property type="entry name" value="Asn_synthase"/>
    <property type="match status" value="1"/>
</dbReference>
<organism evidence="6 7">
    <name type="scientific">Neocucurbitaria cava</name>
    <dbReference type="NCBI Taxonomy" id="798079"/>
    <lineage>
        <taxon>Eukaryota</taxon>
        <taxon>Fungi</taxon>
        <taxon>Dikarya</taxon>
        <taxon>Ascomycota</taxon>
        <taxon>Pezizomycotina</taxon>
        <taxon>Dothideomycetes</taxon>
        <taxon>Pleosporomycetidae</taxon>
        <taxon>Pleosporales</taxon>
        <taxon>Pleosporineae</taxon>
        <taxon>Cucurbitariaceae</taxon>
        <taxon>Neocucurbitaria</taxon>
    </lineage>
</organism>
<name>A0A9W8Y6R5_9PLEO</name>
<evidence type="ECO:0000259" key="5">
    <source>
        <dbReference type="PROSITE" id="PS51278"/>
    </source>
</evidence>
<dbReference type="GO" id="GO:0006529">
    <property type="term" value="P:asparagine biosynthetic process"/>
    <property type="evidence" value="ECO:0007669"/>
    <property type="project" value="UniProtKB-KW"/>
</dbReference>
<keyword evidence="1" id="KW-0028">Amino-acid biosynthesis</keyword>
<dbReference type="AlphaFoldDB" id="A0A9W8Y6R5"/>
<reference evidence="6" key="1">
    <citation type="submission" date="2022-10" db="EMBL/GenBank/DDBJ databases">
        <title>Tapping the CABI collections for fungal endophytes: first genome assemblies for Collariella, Neodidymelliopsis, Ascochyta clinopodiicola, Didymella pomorum, Didymosphaeria variabile, Neocosmospora piperis and Neocucurbitaria cava.</title>
        <authorList>
            <person name="Hill R."/>
        </authorList>
    </citation>
    <scope>NUCLEOTIDE SEQUENCE</scope>
    <source>
        <strain evidence="6">IMI 356814</strain>
    </source>
</reference>
<keyword evidence="2" id="KW-0061">Asparagine biosynthesis</keyword>
<dbReference type="CDD" id="cd03766">
    <property type="entry name" value="Gn_AT_II_novel"/>
    <property type="match status" value="1"/>
</dbReference>
<dbReference type="EMBL" id="JAPEUY010000011">
    <property type="protein sequence ID" value="KAJ4368465.1"/>
    <property type="molecule type" value="Genomic_DNA"/>
</dbReference>
<dbReference type="Gene3D" id="3.60.20.10">
    <property type="entry name" value="Glutamine Phosphoribosylpyrophosphate, subunit 1, domain 1"/>
    <property type="match status" value="1"/>
</dbReference>
<dbReference type="InterPro" id="IPR014729">
    <property type="entry name" value="Rossmann-like_a/b/a_fold"/>
</dbReference>
<dbReference type="Gene3D" id="3.40.50.620">
    <property type="entry name" value="HUPs"/>
    <property type="match status" value="1"/>
</dbReference>
<dbReference type="Pfam" id="PF13537">
    <property type="entry name" value="GATase_7"/>
    <property type="match status" value="1"/>
</dbReference>
<dbReference type="InterPro" id="IPR001962">
    <property type="entry name" value="Asn_synthase"/>
</dbReference>
<evidence type="ECO:0000256" key="2">
    <source>
        <dbReference type="ARBA" id="ARBA00022888"/>
    </source>
</evidence>
<dbReference type="CDD" id="cd01991">
    <property type="entry name" value="Asn_synthase_B_C"/>
    <property type="match status" value="1"/>
</dbReference>
<dbReference type="PANTHER" id="PTHR45937:SF1">
    <property type="entry name" value="ASPARAGINE SYNTHETASE DOMAIN-CONTAINING PROTEIN 1"/>
    <property type="match status" value="1"/>
</dbReference>
<proteinExistence type="predicted"/>
<feature type="compositionally biased region" description="Polar residues" evidence="4">
    <location>
        <begin position="213"/>
        <end position="222"/>
    </location>
</feature>
<feature type="region of interest" description="Disordered" evidence="4">
    <location>
        <begin position="202"/>
        <end position="222"/>
    </location>
</feature>
<dbReference type="InterPro" id="IPR029055">
    <property type="entry name" value="Ntn_hydrolases_N"/>
</dbReference>
<evidence type="ECO:0000313" key="6">
    <source>
        <dbReference type="EMBL" id="KAJ4368465.1"/>
    </source>
</evidence>
<dbReference type="InterPro" id="IPR017932">
    <property type="entry name" value="GATase_2_dom"/>
</dbReference>
<comment type="caution">
    <text evidence="6">The sequence shown here is derived from an EMBL/GenBank/DDBJ whole genome shotgun (WGS) entry which is preliminary data.</text>
</comment>
<evidence type="ECO:0000256" key="3">
    <source>
        <dbReference type="ARBA" id="ARBA00022962"/>
    </source>
</evidence>
<evidence type="ECO:0000313" key="7">
    <source>
        <dbReference type="Proteomes" id="UP001140560"/>
    </source>
</evidence>
<dbReference type="SUPFAM" id="SSF56235">
    <property type="entry name" value="N-terminal nucleophile aminohydrolases (Ntn hydrolases)"/>
    <property type="match status" value="1"/>
</dbReference>
<accession>A0A9W8Y6R5</accession>
<evidence type="ECO:0000256" key="1">
    <source>
        <dbReference type="ARBA" id="ARBA00022605"/>
    </source>
</evidence>
<dbReference type="PROSITE" id="PS51278">
    <property type="entry name" value="GATASE_TYPE_2"/>
    <property type="match status" value="1"/>
</dbReference>
<keyword evidence="3" id="KW-0315">Glutamine amidotransferase</keyword>
<protein>
    <recommendedName>
        <fullName evidence="5">Glutamine amidotransferase type-2 domain-containing protein</fullName>
    </recommendedName>
</protein>
<dbReference type="OrthoDB" id="10252281at2759"/>
<sequence length="571" mass="63131">MCGIFCSLSHNDYMTPDANTQQLLQNRGPDHTGRHQFLIQPSRVTDDDNSSQFHTTFLSTVLSLRGSTVVPQPLVDKASGSVLCWNGEAWSIREHVVTGNDSDIVFARLLEACAGSPDASTRAVISLLSSIRGPYAFVFYDARNSRLYYGRDCLGRRSLLKKSTQDGTLILSSVCDNASGEAWEEVEADGIYFVNLHSETSTPPTLRPEHIPHSSSKQESGSTLSFNLPFPAMNRNLTTQTPGSLAKVVQTLKISLQRSLQLRTQHVREAVQRQPASTSEQDTRVAILFSGGLDCTILARMCHDLIHPGETLDLLNVAFENPRIHGKLDPGTSPYELCPDRITGRASYAELIKVCPGRAWRFVEINVPYSETQAHRATVMALMHPHNTEMDLSISYALYFASRGVGITRASQESPPEPHTTTAHVLLSGLGADELFGGYQRHMTAFSRQGYPGLIAELELDFDRLGKRNLGRDDRVISDSGKEVRFPYLDEDFIALVLDLPVSAKCDFGDAHDETSEHPAYFLEPGKRALRLLAWQLDMKGVAAEKKRAIQFGARTAKMETGKTKGTHILT</sequence>
<evidence type="ECO:0000256" key="4">
    <source>
        <dbReference type="SAM" id="MobiDB-lite"/>
    </source>
</evidence>
<feature type="domain" description="Glutamine amidotransferase type-2" evidence="5">
    <location>
        <begin position="2"/>
        <end position="197"/>
    </location>
</feature>
<gene>
    <name evidence="6" type="ORF">N0V83_006822</name>
</gene>
<keyword evidence="7" id="KW-1185">Reference proteome</keyword>